<dbReference type="InterPro" id="IPR015760">
    <property type="entry name" value="TIF_IF2"/>
</dbReference>
<gene>
    <name evidence="5" type="ORF">Pyn_34995</name>
</gene>
<evidence type="ECO:0000256" key="1">
    <source>
        <dbReference type="ARBA" id="ARBA00022741"/>
    </source>
</evidence>
<feature type="compositionally biased region" description="Basic residues" evidence="3">
    <location>
        <begin position="303"/>
        <end position="312"/>
    </location>
</feature>
<feature type="compositionally biased region" description="Basic and acidic residues" evidence="3">
    <location>
        <begin position="66"/>
        <end position="79"/>
    </location>
</feature>
<evidence type="ECO:0000313" key="6">
    <source>
        <dbReference type="Proteomes" id="UP000250321"/>
    </source>
</evidence>
<feature type="compositionally biased region" description="Acidic residues" evidence="3">
    <location>
        <begin position="169"/>
        <end position="194"/>
    </location>
</feature>
<dbReference type="FunFam" id="2.40.30.10:FF:000013">
    <property type="entry name" value="eukaryotic translation initiation factor 5B"/>
    <property type="match status" value="1"/>
</dbReference>
<feature type="compositionally biased region" description="Low complexity" evidence="3">
    <location>
        <begin position="259"/>
        <end position="268"/>
    </location>
</feature>
<dbReference type="CDD" id="cd03703">
    <property type="entry name" value="aeIF5B_II"/>
    <property type="match status" value="1"/>
</dbReference>
<keyword evidence="5" id="KW-0396">Initiation factor</keyword>
<dbReference type="GO" id="GO:0005525">
    <property type="term" value="F:GTP binding"/>
    <property type="evidence" value="ECO:0007669"/>
    <property type="project" value="UniProtKB-KW"/>
</dbReference>
<accession>A0A314UFU1</accession>
<feature type="compositionally biased region" description="Basic residues" evidence="3">
    <location>
        <begin position="145"/>
        <end position="154"/>
    </location>
</feature>
<reference evidence="5 6" key="1">
    <citation type="submission" date="2018-02" db="EMBL/GenBank/DDBJ databases">
        <title>Draft genome of wild Prunus yedoensis var. nudiflora.</title>
        <authorList>
            <person name="Baek S."/>
            <person name="Kim J.-H."/>
            <person name="Choi K."/>
            <person name="Kim G.-B."/>
            <person name="Cho A."/>
            <person name="Jang H."/>
            <person name="Shin C.-H."/>
            <person name="Yu H.-J."/>
            <person name="Mun J.-H."/>
        </authorList>
    </citation>
    <scope>NUCLEOTIDE SEQUENCE [LARGE SCALE GENOMIC DNA]</scope>
    <source>
        <strain evidence="6">cv. Jeju island</strain>
        <tissue evidence="5">Leaf</tissue>
    </source>
</reference>
<keyword evidence="2" id="KW-0342">GTP-binding</keyword>
<feature type="compositionally biased region" description="Basic and acidic residues" evidence="3">
    <location>
        <begin position="652"/>
        <end position="678"/>
    </location>
</feature>
<feature type="compositionally biased region" description="Basic residues" evidence="3">
    <location>
        <begin position="605"/>
        <end position="617"/>
    </location>
</feature>
<feature type="compositionally biased region" description="Basic and acidic residues" evidence="3">
    <location>
        <begin position="467"/>
        <end position="579"/>
    </location>
</feature>
<dbReference type="EMBL" id="PJQY01003574">
    <property type="protein sequence ID" value="PQM36201.1"/>
    <property type="molecule type" value="Genomic_DNA"/>
</dbReference>
<feature type="compositionally biased region" description="Polar residues" evidence="3">
    <location>
        <begin position="589"/>
        <end position="600"/>
    </location>
</feature>
<protein>
    <submittedName>
        <fullName evidence="5">Eukaryotic translation initiation factor 5B</fullName>
    </submittedName>
</protein>
<feature type="compositionally biased region" description="Acidic residues" evidence="3">
    <location>
        <begin position="634"/>
        <end position="645"/>
    </location>
</feature>
<proteinExistence type="predicted"/>
<dbReference type="PANTHER" id="PTHR43381">
    <property type="entry name" value="TRANSLATION INITIATION FACTOR IF-2-RELATED"/>
    <property type="match status" value="1"/>
</dbReference>
<evidence type="ECO:0000313" key="5">
    <source>
        <dbReference type="EMBL" id="PQM36201.1"/>
    </source>
</evidence>
<dbReference type="GO" id="GO:0003924">
    <property type="term" value="F:GTPase activity"/>
    <property type="evidence" value="ECO:0007669"/>
    <property type="project" value="InterPro"/>
</dbReference>
<dbReference type="SUPFAM" id="SSF50447">
    <property type="entry name" value="Translation proteins"/>
    <property type="match status" value="1"/>
</dbReference>
<dbReference type="Pfam" id="PF00009">
    <property type="entry name" value="GTP_EFTU"/>
    <property type="match status" value="1"/>
</dbReference>
<dbReference type="STRING" id="2094558.A0A314UFU1"/>
<feature type="compositionally biased region" description="Acidic residues" evidence="3">
    <location>
        <begin position="223"/>
        <end position="241"/>
    </location>
</feature>
<feature type="compositionally biased region" description="Basic and acidic residues" evidence="3">
    <location>
        <begin position="337"/>
        <end position="363"/>
    </location>
</feature>
<dbReference type="InterPro" id="IPR000795">
    <property type="entry name" value="T_Tr_GTP-bd_dom"/>
</dbReference>
<feature type="compositionally biased region" description="Acidic residues" evidence="3">
    <location>
        <begin position="116"/>
        <end position="138"/>
    </location>
</feature>
<feature type="compositionally biased region" description="Acidic residues" evidence="3">
    <location>
        <begin position="679"/>
        <end position="690"/>
    </location>
</feature>
<feature type="compositionally biased region" description="Low complexity" evidence="3">
    <location>
        <begin position="213"/>
        <end position="222"/>
    </location>
</feature>
<name>A0A314UFU1_PRUYE</name>
<dbReference type="GO" id="GO:0003743">
    <property type="term" value="F:translation initiation factor activity"/>
    <property type="evidence" value="ECO:0007669"/>
    <property type="project" value="UniProtKB-KW"/>
</dbReference>
<feature type="compositionally biased region" description="Acidic residues" evidence="3">
    <location>
        <begin position="28"/>
        <end position="45"/>
    </location>
</feature>
<feature type="compositionally biased region" description="Basic residues" evidence="3">
    <location>
        <begin position="201"/>
        <end position="210"/>
    </location>
</feature>
<dbReference type="Proteomes" id="UP000250321">
    <property type="component" value="Unassembled WGS sequence"/>
</dbReference>
<evidence type="ECO:0000256" key="3">
    <source>
        <dbReference type="SAM" id="MobiDB-lite"/>
    </source>
</evidence>
<sequence length="1202" mass="132376">MGRKKPTTRDEENPQPAGSKSKKKALVIEDDEYSIGTELSEESQVQEEKVSVTGKKGKKGNSKASQRRDEDLDDVGKVDEGDDEVPQVAFTGKKKGKSKKSGGNSVFSTSSFGLLGDEDEGVEDDEKSGLTGDEEEDAPVVTFSGKKKASKSSKKTAGSLFTGSAFDVIGDEGDNDGEVVDDSEDKSKEDDENEPVIAFTGKKKPSKGGKKGGSVFAAASFDALDDADEDKDEENDADDDVPQITFSGKKKKSSKASKKSGGNAFSAALLDEGNDENNSVSESTRVGDDGVEDEDASVIAFTGKKKSSKKKGNSVITASSEETKVGAENTDVVEPEQPSKETSKIEADDAKVNKSKEVPETSKSKKKKKKSGRTAQEEDDLDMILAELGEGSFASKPAAAPMQEEKVEVQPDIVAPVDGSGEKEGEEETVESAAAKKKKKKKDKEKEKKAAAAAAAAGTATASVAIEDEKQEEKKIELKESKKSEVKGKAADKKVPKHVREMQEALARRKEQEERKQREDEEKRRKEEEERLRLEELERQKEEARRKKKEREKEKLQKKRQEGKLLSAKQKEEARRLEAMRNQILANAANASGSLPLPTTDNEKKAKRPLYQKKKSKTVPNHANGVAPVNPVENIEEEENQEDTVPELYSVEFDKVEEVESVDLEDKSEVAESVKENGVEEEEDDDDEEWDAKSWDDAVVNLSLKSGFSDEEVDSEPEPVVKKDIKSAGSKSAVYAQRSIPSQPIKSQDAENKKKQPEIDADRSRKKEATAKKEAPSSDSASKEGEDNLRSPICCIMGHVDTGKTKLLDCIRGTNVQEGEAGGITQQIGATYFPAENIRERTKELKADAKLKVPEPQTIESLNLLKMRNTEFIVALNKVDRLYGWKTCRNAPIVKAMKQQTKDVQNEFNMRLVQIITQFKEQGLNTELYYKNKEMGETYSIIPTSAISGEGIPDMLLLLVQWTQKTMVEKLTYSNEVQCTVLEVKVIEGLGTTIDVVLVNGVLHEGDQIVVCGMQGPIVTSIRALLTPHPMKELRVKGTYLHHSEIKAAQGIKITAQGLEHAIAGTALHVVGPRDDLEEVKEAAMEDMKSVLNRIDKSGEGVGTPICIPQRDFITIGRIASIENNHKPVDIAKKGLKVAIKIVGTNSDEQQKMFGRHFEIEDELVSHISRRSIDILKANYRDELSIDEWKLVVKLKKLFEIP</sequence>
<evidence type="ECO:0000256" key="2">
    <source>
        <dbReference type="ARBA" id="ARBA00023134"/>
    </source>
</evidence>
<dbReference type="InterPro" id="IPR009000">
    <property type="entry name" value="Transl_B-barrel_sf"/>
</dbReference>
<dbReference type="CDD" id="cd01887">
    <property type="entry name" value="IF2_eIF5B"/>
    <property type="match status" value="1"/>
</dbReference>
<dbReference type="GO" id="GO:0005739">
    <property type="term" value="C:mitochondrion"/>
    <property type="evidence" value="ECO:0007669"/>
    <property type="project" value="TreeGrafter"/>
</dbReference>
<dbReference type="InterPro" id="IPR027417">
    <property type="entry name" value="P-loop_NTPase"/>
</dbReference>
<dbReference type="AlphaFoldDB" id="A0A314UFU1"/>
<keyword evidence="6" id="KW-1185">Reference proteome</keyword>
<evidence type="ECO:0000259" key="4">
    <source>
        <dbReference type="Pfam" id="PF00009"/>
    </source>
</evidence>
<organism evidence="5 6">
    <name type="scientific">Prunus yedoensis var. nudiflora</name>
    <dbReference type="NCBI Taxonomy" id="2094558"/>
    <lineage>
        <taxon>Eukaryota</taxon>
        <taxon>Viridiplantae</taxon>
        <taxon>Streptophyta</taxon>
        <taxon>Embryophyta</taxon>
        <taxon>Tracheophyta</taxon>
        <taxon>Spermatophyta</taxon>
        <taxon>Magnoliopsida</taxon>
        <taxon>eudicotyledons</taxon>
        <taxon>Gunneridae</taxon>
        <taxon>Pentapetalae</taxon>
        <taxon>rosids</taxon>
        <taxon>fabids</taxon>
        <taxon>Rosales</taxon>
        <taxon>Rosaceae</taxon>
        <taxon>Amygdaloideae</taxon>
        <taxon>Amygdaleae</taxon>
        <taxon>Prunus</taxon>
    </lineage>
</organism>
<feature type="region of interest" description="Disordered" evidence="3">
    <location>
        <begin position="1"/>
        <end position="787"/>
    </location>
</feature>
<dbReference type="OrthoDB" id="4928at2759"/>
<dbReference type="Gene3D" id="2.40.30.10">
    <property type="entry name" value="Translation factors"/>
    <property type="match status" value="2"/>
</dbReference>
<feature type="compositionally biased region" description="Basic residues" evidence="3">
    <location>
        <begin position="248"/>
        <end position="258"/>
    </location>
</feature>
<keyword evidence="5" id="KW-0648">Protein biosynthesis</keyword>
<feature type="domain" description="Tr-type G" evidence="4">
    <location>
        <begin position="854"/>
        <end position="964"/>
    </location>
</feature>
<dbReference type="PANTHER" id="PTHR43381:SF4">
    <property type="entry name" value="EUKARYOTIC TRANSLATION INITIATION FACTOR 5B"/>
    <property type="match status" value="1"/>
</dbReference>
<feature type="compositionally biased region" description="Basic and acidic residues" evidence="3">
    <location>
        <begin position="748"/>
        <end position="787"/>
    </location>
</feature>
<dbReference type="SUPFAM" id="SSF52540">
    <property type="entry name" value="P-loop containing nucleoside triphosphate hydrolases"/>
    <property type="match status" value="1"/>
</dbReference>
<keyword evidence="1" id="KW-0547">Nucleotide-binding</keyword>
<dbReference type="Gene3D" id="3.40.50.300">
    <property type="entry name" value="P-loop containing nucleotide triphosphate hydrolases"/>
    <property type="match status" value="2"/>
</dbReference>
<comment type="caution">
    <text evidence="5">The sequence shown here is derived from an EMBL/GenBank/DDBJ whole genome shotgun (WGS) entry which is preliminary data.</text>
</comment>